<protein>
    <recommendedName>
        <fullName evidence="2">OmpA-like domain-containing protein</fullName>
    </recommendedName>
</protein>
<reference evidence="4" key="1">
    <citation type="journal article" date="2019" name="Int. J. Syst. Evol. Microbiol.">
        <title>The Global Catalogue of Microorganisms (GCM) 10K type strain sequencing project: providing services to taxonomists for standard genome sequencing and annotation.</title>
        <authorList>
            <consortium name="The Broad Institute Genomics Platform"/>
            <consortium name="The Broad Institute Genome Sequencing Center for Infectious Disease"/>
            <person name="Wu L."/>
            <person name="Ma J."/>
        </authorList>
    </citation>
    <scope>NUCLEOTIDE SEQUENCE [LARGE SCALE GENOMIC DNA]</scope>
    <source>
        <strain evidence="4">CGMCC 1.10188</strain>
    </source>
</reference>
<proteinExistence type="predicted"/>
<dbReference type="Gene3D" id="3.30.1330.60">
    <property type="entry name" value="OmpA-like domain"/>
    <property type="match status" value="1"/>
</dbReference>
<dbReference type="PROSITE" id="PS51123">
    <property type="entry name" value="OMPA_2"/>
    <property type="match status" value="1"/>
</dbReference>
<evidence type="ECO:0000256" key="1">
    <source>
        <dbReference type="PROSITE-ProRule" id="PRU00473"/>
    </source>
</evidence>
<dbReference type="EMBL" id="BMDZ01000005">
    <property type="protein sequence ID" value="GGB28959.1"/>
    <property type="molecule type" value="Genomic_DNA"/>
</dbReference>
<dbReference type="SUPFAM" id="SSF103088">
    <property type="entry name" value="OmpA-like"/>
    <property type="match status" value="1"/>
</dbReference>
<dbReference type="RefSeq" id="WP_188575103.1">
    <property type="nucleotide sequence ID" value="NZ_BMDZ01000005.1"/>
</dbReference>
<keyword evidence="4" id="KW-1185">Reference proteome</keyword>
<accession>A0ABQ1I924</accession>
<comment type="caution">
    <text evidence="3">The sequence shown here is derived from an EMBL/GenBank/DDBJ whole genome shotgun (WGS) entry which is preliminary data.</text>
</comment>
<keyword evidence="1" id="KW-0472">Membrane</keyword>
<dbReference type="InterPro" id="IPR036737">
    <property type="entry name" value="OmpA-like_sf"/>
</dbReference>
<organism evidence="3 4">
    <name type="scientific">Tistrella bauzanensis</name>
    <dbReference type="NCBI Taxonomy" id="657419"/>
    <lineage>
        <taxon>Bacteria</taxon>
        <taxon>Pseudomonadati</taxon>
        <taxon>Pseudomonadota</taxon>
        <taxon>Alphaproteobacteria</taxon>
        <taxon>Geminicoccales</taxon>
        <taxon>Geminicoccaceae</taxon>
        <taxon>Tistrella</taxon>
    </lineage>
</organism>
<evidence type="ECO:0000259" key="2">
    <source>
        <dbReference type="PROSITE" id="PS51123"/>
    </source>
</evidence>
<evidence type="ECO:0000313" key="4">
    <source>
        <dbReference type="Proteomes" id="UP000603352"/>
    </source>
</evidence>
<feature type="domain" description="OmpA-like" evidence="2">
    <location>
        <begin position="59"/>
        <end position="168"/>
    </location>
</feature>
<name>A0ABQ1I924_9PROT</name>
<dbReference type="Proteomes" id="UP000603352">
    <property type="component" value="Unassembled WGS sequence"/>
</dbReference>
<dbReference type="Pfam" id="PF00691">
    <property type="entry name" value="OmpA"/>
    <property type="match status" value="1"/>
</dbReference>
<sequence length="168" mass="16973">MTLASTPLVHSPYRLPGHDRQAASPLPHGRLSCRLAGVAALAMALLAAPVATGDAIVQAAESVSAAAITVPFDAGSAEIPASGREIIRAFAATVQPQARSRVLVDAYATAPAGAPAHASRRLALDRALAVRDILADAGIGPTRIELKVHGAATSGPADRVDLDVARAG</sequence>
<evidence type="ECO:0000313" key="3">
    <source>
        <dbReference type="EMBL" id="GGB28959.1"/>
    </source>
</evidence>
<dbReference type="InterPro" id="IPR006665">
    <property type="entry name" value="OmpA-like"/>
</dbReference>
<gene>
    <name evidence="3" type="ORF">GCM10011505_07830</name>
</gene>